<dbReference type="EMBL" id="ATFT01000090">
    <property type="protein sequence ID" value="EPI65368.1"/>
    <property type="molecule type" value="Genomic_DNA"/>
</dbReference>
<feature type="active site" description="Nucleophile" evidence="6">
    <location>
        <position position="12"/>
    </location>
</feature>
<comment type="caution">
    <text evidence="7">The sequence shown here is derived from an EMBL/GenBank/DDBJ whole genome shotgun (WGS) entry which is preliminary data.</text>
</comment>
<comment type="catalytic activity">
    <reaction evidence="6">
        <text>4-amino-2-methyl-5-(diphosphooxymethyl)pyrimidine + H2O = 4-amino-2-methyl-5-(phosphooxymethyl)pyrimidine + phosphate + H(+)</text>
        <dbReference type="Rhea" id="RHEA:27914"/>
        <dbReference type="ChEBI" id="CHEBI:15377"/>
        <dbReference type="ChEBI" id="CHEBI:15378"/>
        <dbReference type="ChEBI" id="CHEBI:43474"/>
        <dbReference type="ChEBI" id="CHEBI:57841"/>
        <dbReference type="ChEBI" id="CHEBI:58354"/>
    </reaction>
</comment>
<name>A0A656IEF1_SALE2</name>
<evidence type="ECO:0000256" key="2">
    <source>
        <dbReference type="ARBA" id="ARBA00022723"/>
    </source>
</evidence>
<evidence type="ECO:0000256" key="6">
    <source>
        <dbReference type="HAMAP-Rule" id="MF_01847"/>
    </source>
</evidence>
<evidence type="ECO:0000313" key="7">
    <source>
        <dbReference type="EMBL" id="EPI65368.1"/>
    </source>
</evidence>
<dbReference type="NCBIfam" id="TIGR00099">
    <property type="entry name" value="Cof-subfamily"/>
    <property type="match status" value="1"/>
</dbReference>
<keyword evidence="3 6" id="KW-0378">Hydrolase</keyword>
<keyword evidence="2 6" id="KW-0479">Metal-binding</keyword>
<protein>
    <recommendedName>
        <fullName evidence="6">HMP-PP phosphatase</fullName>
        <ecNumber evidence="6">3.6.1.-</ecNumber>
    </recommendedName>
</protein>
<evidence type="ECO:0000256" key="5">
    <source>
        <dbReference type="ARBA" id="ARBA00034778"/>
    </source>
</evidence>
<organism evidence="7 8">
    <name type="scientific">Salmonella enteritidis (strain 2009K0958)</name>
    <dbReference type="NCBI Taxonomy" id="1192586"/>
    <lineage>
        <taxon>Bacteria</taxon>
        <taxon>Pseudomonadati</taxon>
        <taxon>Pseudomonadota</taxon>
        <taxon>Gammaproteobacteria</taxon>
        <taxon>Enterobacterales</taxon>
        <taxon>Enterobacteriaceae</taxon>
        <taxon>Salmonella</taxon>
    </lineage>
</organism>
<feature type="binding site" evidence="6">
    <location>
        <position position="12"/>
    </location>
    <ligand>
        <name>Mg(2+)</name>
        <dbReference type="ChEBI" id="CHEBI:18420"/>
    </ligand>
</feature>
<dbReference type="SFLD" id="SFLDS00003">
    <property type="entry name" value="Haloacid_Dehalogenase"/>
    <property type="match status" value="1"/>
</dbReference>
<dbReference type="NCBIfam" id="TIGR01484">
    <property type="entry name" value="HAD-SF-IIB"/>
    <property type="match status" value="1"/>
</dbReference>
<accession>A0A656IEF1</accession>
<evidence type="ECO:0000256" key="1">
    <source>
        <dbReference type="ARBA" id="ARBA00001946"/>
    </source>
</evidence>
<dbReference type="CDD" id="cd07516">
    <property type="entry name" value="HAD_Pase"/>
    <property type="match status" value="1"/>
</dbReference>
<dbReference type="PANTHER" id="PTHR47267:SF2">
    <property type="entry name" value="HMP-PP PHOSPHATASE"/>
    <property type="match status" value="1"/>
</dbReference>
<dbReference type="InterPro" id="IPR023214">
    <property type="entry name" value="HAD_sf"/>
</dbReference>
<feature type="binding site" evidence="6">
    <location>
        <position position="216"/>
    </location>
    <ligand>
        <name>Mg(2+)</name>
        <dbReference type="ChEBI" id="CHEBI:18420"/>
    </ligand>
</feature>
<sequence>MEKEMARLAAFDMDGTLLMPDHHLGRETIATLARLRERDITLTFATGRHVLEMRHILGTLSLDAYLITGNGTRIHSLEGDVLHRQDLDPQVADTVMHHAWDTRASMHVFNDNGWFTGQEIPALLQAHVYSGFRYQVIDIKSIPAHQVTKICFCGDHDDLIRLRIQLNEALEERAHLCFSAVDCLEVLPLGCNKGSALAVLSNHLGLSLADCMAFGDAMNDREMLGSVGRGLIMGNAMPQLIAALPHLSVIGHCGNQAVSHFLTHWLDNPHLPYSPE</sequence>
<evidence type="ECO:0000256" key="4">
    <source>
        <dbReference type="ARBA" id="ARBA00022842"/>
    </source>
</evidence>
<dbReference type="PROSITE" id="PS01228">
    <property type="entry name" value="COF_1"/>
    <property type="match status" value="1"/>
</dbReference>
<feature type="binding site" evidence="6">
    <location>
        <position position="14"/>
    </location>
    <ligand>
        <name>Mg(2+)</name>
        <dbReference type="ChEBI" id="CHEBI:18420"/>
    </ligand>
</feature>
<keyword evidence="4 6" id="KW-0460">Magnesium</keyword>
<dbReference type="GO" id="GO:0002145">
    <property type="term" value="F:4-amino-5-hydroxymethyl-2-methylpyrimidine diphosphatase activity"/>
    <property type="evidence" value="ECO:0007669"/>
    <property type="project" value="RHEA"/>
</dbReference>
<dbReference type="PANTHER" id="PTHR47267">
    <property type="match status" value="1"/>
</dbReference>
<dbReference type="Proteomes" id="UP000014535">
    <property type="component" value="Unassembled WGS sequence"/>
</dbReference>
<comment type="similarity">
    <text evidence="5 6">Belongs to the HAD-like hydrolase superfamily. Cof family.</text>
</comment>
<dbReference type="FunFam" id="3.30.1240.10:FF:000002">
    <property type="entry name" value="HMP-PP phosphatase"/>
    <property type="match status" value="1"/>
</dbReference>
<dbReference type="InterPro" id="IPR036412">
    <property type="entry name" value="HAD-like_sf"/>
</dbReference>
<dbReference type="InterPro" id="IPR006379">
    <property type="entry name" value="HAD-SF_hydro_IIB"/>
</dbReference>
<comment type="cofactor">
    <cofactor evidence="1 6">
        <name>Mg(2+)</name>
        <dbReference type="ChEBI" id="CHEBI:18420"/>
    </cofactor>
</comment>
<dbReference type="AlphaFoldDB" id="A0A656IEF1"/>
<proteinExistence type="inferred from homology"/>
<dbReference type="GO" id="GO:0016791">
    <property type="term" value="F:phosphatase activity"/>
    <property type="evidence" value="ECO:0007669"/>
    <property type="project" value="UniProtKB-UniRule"/>
</dbReference>
<dbReference type="HAMAP" id="MF_01847">
    <property type="entry name" value="HMP_PP_phosphat"/>
    <property type="match status" value="1"/>
</dbReference>
<dbReference type="InterPro" id="IPR000150">
    <property type="entry name" value="Cof"/>
</dbReference>
<dbReference type="SFLD" id="SFLDG01140">
    <property type="entry name" value="C2.B:_Phosphomannomutase_and_P"/>
    <property type="match status" value="1"/>
</dbReference>
<evidence type="ECO:0000313" key="8">
    <source>
        <dbReference type="Proteomes" id="UP000014535"/>
    </source>
</evidence>
<dbReference type="Gene3D" id="3.30.1240.10">
    <property type="match status" value="1"/>
</dbReference>
<dbReference type="NCBIfam" id="NF011705">
    <property type="entry name" value="PRK15126.1"/>
    <property type="match status" value="1"/>
</dbReference>
<comment type="function">
    <text evidence="6">Catalyzes the hydrolysis of 4-amino-2-methyl-5-hydroxymethylpyrimidine pyrophosphate (HMP-PP) to 4-amino-2-methyl-5-hydroxymethylpyrimidine phosphate (HMP-P).</text>
</comment>
<dbReference type="SUPFAM" id="SSF56784">
    <property type="entry name" value="HAD-like"/>
    <property type="match status" value="1"/>
</dbReference>
<gene>
    <name evidence="6" type="primary">cof</name>
    <name evidence="7" type="ORF">A673_03985</name>
</gene>
<dbReference type="EC" id="3.6.1.-" evidence="6"/>
<dbReference type="InterPro" id="IPR023938">
    <property type="entry name" value="HMP-PP_phosphatase"/>
</dbReference>
<reference evidence="7 8" key="1">
    <citation type="submission" date="2013-04" db="EMBL/GenBank/DDBJ databases">
        <authorList>
            <person name="McClelland M."/>
            <person name="Porwollik S."/>
            <person name="Desai P."/>
            <person name="Cheng P."/>
            <person name="Wollam A."/>
            <person name="Pepin K."/>
            <person name="Palsikar V.B."/>
            <person name="Fulton L."/>
            <person name="Fulton R."/>
            <person name="Delehaunty K."/>
            <person name="Fronick C."/>
            <person name="Godfrey J."/>
            <person name="Waligorski J."/>
            <person name="Appelbaum E."/>
            <person name="Tomlinson C."/>
            <person name="Warren W."/>
            <person name="Sodergren E."/>
            <person name="Weinstock G."/>
            <person name="Wilson R.K."/>
        </authorList>
    </citation>
    <scope>NUCLEOTIDE SEQUENCE [LARGE SCALE GENOMIC DNA]</scope>
    <source>
        <strain evidence="7 8">2009K0958</strain>
    </source>
</reference>
<dbReference type="GO" id="GO:0000287">
    <property type="term" value="F:magnesium ion binding"/>
    <property type="evidence" value="ECO:0007669"/>
    <property type="project" value="UniProtKB-UniRule"/>
</dbReference>
<dbReference type="PROSITE" id="PS01229">
    <property type="entry name" value="COF_2"/>
    <property type="match status" value="1"/>
</dbReference>
<dbReference type="Gene3D" id="3.40.50.1000">
    <property type="entry name" value="HAD superfamily/HAD-like"/>
    <property type="match status" value="1"/>
</dbReference>
<dbReference type="Pfam" id="PF08282">
    <property type="entry name" value="Hydrolase_3"/>
    <property type="match status" value="1"/>
</dbReference>
<evidence type="ECO:0000256" key="3">
    <source>
        <dbReference type="ARBA" id="ARBA00022801"/>
    </source>
</evidence>